<dbReference type="GO" id="GO:0005634">
    <property type="term" value="C:nucleus"/>
    <property type="evidence" value="ECO:0007669"/>
    <property type="project" value="TreeGrafter"/>
</dbReference>
<dbReference type="PANTHER" id="PTHR11223:SF3">
    <property type="entry name" value="EXPORTIN-5"/>
    <property type="match status" value="1"/>
</dbReference>
<feature type="region of interest" description="Disordered" evidence="1">
    <location>
        <begin position="398"/>
        <end position="426"/>
    </location>
</feature>
<dbReference type="SUPFAM" id="SSF52954">
    <property type="entry name" value="Class II aaRS ABD-related"/>
    <property type="match status" value="1"/>
</dbReference>
<dbReference type="InterPro" id="IPR045478">
    <property type="entry name" value="Exportin-5_C"/>
</dbReference>
<comment type="caution">
    <text evidence="3">The sequence shown here is derived from an EMBL/GenBank/DDBJ whole genome shotgun (WGS) entry which is preliminary data.</text>
</comment>
<feature type="compositionally biased region" description="Low complexity" evidence="1">
    <location>
        <begin position="407"/>
        <end position="423"/>
    </location>
</feature>
<feature type="compositionally biased region" description="Basic residues" evidence="1">
    <location>
        <begin position="28"/>
        <end position="37"/>
    </location>
</feature>
<dbReference type="GO" id="GO:0005737">
    <property type="term" value="C:cytoplasm"/>
    <property type="evidence" value="ECO:0007669"/>
    <property type="project" value="TreeGrafter"/>
</dbReference>
<evidence type="ECO:0000256" key="1">
    <source>
        <dbReference type="SAM" id="MobiDB-lite"/>
    </source>
</evidence>
<evidence type="ECO:0000313" key="3">
    <source>
        <dbReference type="EMBL" id="KAF6066442.1"/>
    </source>
</evidence>
<sequence length="1509" mass="173560">MGTSTSEALKNIKNKQRRQKVFAEIKHEKNKQRHKQRAERAKEERENPELREERIAANIPDTIDSKRIYDETIAAEVEGDDEFQSYFTNLLEEPKILLTTSANAKKPAYEFADMIMDFLPNVTFIKRKKEYTMQDMAKYCSNRDFTALLVINEDKKKVNGITLINLPEGPTFYFSITSIVDGKRIKGHGKAGDYLPEIVLNNFNSRLGKTVGRLFQSIFPHKPELQGRQVITLHNQRDYIFFRRHRYIFRNEEKVGLQELGPQFTLKLRRMQKGIVSALQIVYDPKSTNDQRREAQTFLDTIKSNEESPFWGYQLALPENNGDNYIVRYFGLSLLQQSITANFHTFDPTKTAAVKQWIIDLSTKVEPSDPHYIKEKIALLWVSIAKRVWGNHLIKSRDSHHNSVDENTTLSTNLDNNNKSSTSITEQESADGWVSMDADLLKLWNNNVTCRELSLIIIRTLFEDIYLLDDPISSKRSTLLNQLSILIVTPQSVLESMYENNPNVTICKASAEGWFITWSRYLVELLTNNDYKDKICQAFVPKILSAFKTCLHWINPSVLRQENIMQTLIGILTIPDVPMKILAVDCLHILFTRTYTQPEDFDFFIGSVFTSEGITKLSEFYHSLHLDPDDVDEVVYSLLKKTVEMIVSLSEYLNIASRNKVSWESSDVDGYLKLVLETTSHPSLIISGLSLQMWITILRFDELSAKPQFVKLMPDLLEIAANRTINYTYDENNISKKFLDVDFDSTPDANSFLQNYRKFNEDITRITVCKDPENGLAWLENRLQVFFSSELGGKCINEFKLGEKSEEFNYGSSQLSTIDYTLRGVTRWNEWYNREDKNDIKERLNKLVESLCERLLAMNFASPLLVRKQMQTLVHFAPLLKDVNPPLMFRALEKILTTATYPYPPNVSDEDMELIRDLRGSCGTELNRYAYMMPEGLSKIFTDLENAIANILSAKKVSDHENVALKSFLLVIAFRSSIGNKDEIFAKIVDPDLAAWSAPETEKGLMDLHWFMERIGIVEIASYFQSRGITATTNLLEAKMDEEGKLLKTKLKDHWSSIFPIRATRIFIQYSIEKLNHNSPEYLHLLKLWKPRIQPIVPHILQLLTQIQAYHDPQNWNDLPIEVQSFVKESCTERFWQQGVSIQSKETFMEENVKAALTLRDFADSVGHLIRYTREYAFLTVGSIAQLEDTLYEIPGVASMIWKAVAGDTVGVTLHSWKHMINSCLRVVIKFCPVKYVEVFMSELLPAVFSDLDKLLVDRWAKISGNGIQLQGNEDDETLSEEMMEEHMLRQLTATIVRLLMDVVGQYNTRPATDTQFACKKLVAENKEVLAPFLQICCHLFLFKDTKCSFNTILVIRNILPDVVLKDDEVDKYLSDHLIKSLLQVLLDDYFAETHSEAAIALTTLYCALRSKNDYPARILIQNLQNINTRDISSFESQLVNSKSLRHQRGALLDLVRRSKNQEIDEMSKRKKELEAVSIANRKKRNGGVDVMNDPYTENGALGQLFGED</sequence>
<proteinExistence type="predicted"/>
<dbReference type="PROSITE" id="PS50833">
    <property type="entry name" value="BRIX"/>
    <property type="match status" value="1"/>
</dbReference>
<dbReference type="SMART" id="SM00879">
    <property type="entry name" value="Brix"/>
    <property type="match status" value="1"/>
</dbReference>
<dbReference type="FunFam" id="3.40.50.10480:FF:000002">
    <property type="entry name" value="Ribosome production factor 1"/>
    <property type="match status" value="1"/>
</dbReference>
<dbReference type="GO" id="GO:0006364">
    <property type="term" value="P:rRNA processing"/>
    <property type="evidence" value="ECO:0007669"/>
    <property type="project" value="InterPro"/>
</dbReference>
<dbReference type="Proteomes" id="UP000536275">
    <property type="component" value="Unassembled WGS sequence"/>
</dbReference>
<feature type="compositionally biased region" description="Basic and acidic residues" evidence="1">
    <location>
        <begin position="38"/>
        <end position="50"/>
    </location>
</feature>
<dbReference type="InterPro" id="IPR045065">
    <property type="entry name" value="XPO1/5"/>
</dbReference>
<dbReference type="Pfam" id="PF19273">
    <property type="entry name" value="Exportin-5"/>
    <property type="match status" value="1"/>
</dbReference>
<feature type="domain" description="Brix" evidence="2">
    <location>
        <begin position="94"/>
        <end position="277"/>
    </location>
</feature>
<dbReference type="InterPro" id="IPR007109">
    <property type="entry name" value="Brix"/>
</dbReference>
<dbReference type="GO" id="GO:0019843">
    <property type="term" value="F:rRNA binding"/>
    <property type="evidence" value="ECO:0007669"/>
    <property type="project" value="InterPro"/>
</dbReference>
<evidence type="ECO:0000259" key="2">
    <source>
        <dbReference type="PROSITE" id="PS50833"/>
    </source>
</evidence>
<dbReference type="GO" id="GO:0006405">
    <property type="term" value="P:RNA export from nucleus"/>
    <property type="evidence" value="ECO:0007669"/>
    <property type="project" value="TreeGrafter"/>
</dbReference>
<dbReference type="InterPro" id="IPR016024">
    <property type="entry name" value="ARM-type_fold"/>
</dbReference>
<dbReference type="GO" id="GO:0005049">
    <property type="term" value="F:nuclear export signal receptor activity"/>
    <property type="evidence" value="ECO:0007669"/>
    <property type="project" value="InterPro"/>
</dbReference>
<dbReference type="GO" id="GO:0042565">
    <property type="term" value="C:RNA nuclear export complex"/>
    <property type="evidence" value="ECO:0007669"/>
    <property type="project" value="TreeGrafter"/>
</dbReference>
<protein>
    <submittedName>
        <fullName evidence="3">Ribosome production factor 1 domain protein</fullName>
    </submittedName>
</protein>
<organism evidence="3 4">
    <name type="scientific">Candida albicans</name>
    <name type="common">Yeast</name>
    <dbReference type="NCBI Taxonomy" id="5476"/>
    <lineage>
        <taxon>Eukaryota</taxon>
        <taxon>Fungi</taxon>
        <taxon>Dikarya</taxon>
        <taxon>Ascomycota</taxon>
        <taxon>Saccharomycotina</taxon>
        <taxon>Pichiomycetes</taxon>
        <taxon>Debaryomycetaceae</taxon>
        <taxon>Candida/Lodderomyces clade</taxon>
        <taxon>Candida</taxon>
    </lineage>
</organism>
<evidence type="ECO:0000313" key="4">
    <source>
        <dbReference type="Proteomes" id="UP000536275"/>
    </source>
</evidence>
<dbReference type="SUPFAM" id="SSF48371">
    <property type="entry name" value="ARM repeat"/>
    <property type="match status" value="1"/>
</dbReference>
<dbReference type="Pfam" id="PF04427">
    <property type="entry name" value="Brix"/>
    <property type="match status" value="1"/>
</dbReference>
<accession>A0A8H6BW64</accession>
<name>A0A8H6BW64_CANAX</name>
<gene>
    <name evidence="3" type="primary">RPF1</name>
    <name evidence="3" type="ORF">FOB64_004705</name>
</gene>
<dbReference type="GO" id="GO:0006611">
    <property type="term" value="P:protein export from nucleus"/>
    <property type="evidence" value="ECO:0007669"/>
    <property type="project" value="InterPro"/>
</dbReference>
<dbReference type="Gene3D" id="1.25.10.10">
    <property type="entry name" value="Leucine-rich Repeat Variant"/>
    <property type="match status" value="1"/>
</dbReference>
<dbReference type="EMBL" id="JABWAD010000058">
    <property type="protein sequence ID" value="KAF6066442.1"/>
    <property type="molecule type" value="Genomic_DNA"/>
</dbReference>
<dbReference type="Gene3D" id="3.40.50.10480">
    <property type="entry name" value="Probable brix-domain ribosomal biogenesis protein"/>
    <property type="match status" value="1"/>
</dbReference>
<dbReference type="InterPro" id="IPR011989">
    <property type="entry name" value="ARM-like"/>
</dbReference>
<dbReference type="PANTHER" id="PTHR11223">
    <property type="entry name" value="EXPORTIN 1/5"/>
    <property type="match status" value="1"/>
</dbReference>
<feature type="region of interest" description="Disordered" evidence="1">
    <location>
        <begin position="24"/>
        <end position="50"/>
    </location>
</feature>
<reference evidence="3 4" key="1">
    <citation type="submission" date="2020-03" db="EMBL/GenBank/DDBJ databases">
        <title>FDA dAtabase for Regulatory Grade micrObial Sequences (FDA-ARGOS): Supporting development and validation of Infectious Disease Dx tests.</title>
        <authorList>
            <person name="Campos J."/>
            <person name="Goldberg B."/>
            <person name="Tallon L."/>
            <person name="Sadzewicz L."/>
            <person name="Vavikolanu K."/>
            <person name="Mehta A."/>
            <person name="Aluvathingal J."/>
            <person name="Nadendla S."/>
            <person name="Nandy P."/>
            <person name="Geyer C."/>
            <person name="Yan Y."/>
            <person name="Sichtig H."/>
        </authorList>
    </citation>
    <scope>NUCLEOTIDE SEQUENCE [LARGE SCALE GENOMIC DNA]</scope>
    <source>
        <strain evidence="3 4">FDAARGOS_656</strain>
    </source>
</reference>